<keyword evidence="1" id="KW-0472">Membrane</keyword>
<dbReference type="STRING" id="1581420.AAW00_03510"/>
<protein>
    <submittedName>
        <fullName evidence="2">Uncharacterized protein</fullName>
    </submittedName>
</protein>
<gene>
    <name evidence="2" type="ORF">AAW00_03510</name>
</gene>
<feature type="transmembrane region" description="Helical" evidence="1">
    <location>
        <begin position="105"/>
        <end position="129"/>
    </location>
</feature>
<comment type="caution">
    <text evidence="2">The sequence shown here is derived from an EMBL/GenBank/DDBJ whole genome shotgun (WGS) entry which is preliminary data.</text>
</comment>
<dbReference type="PATRIC" id="fig|1581420.6.peg.711"/>
<keyword evidence="1" id="KW-0812">Transmembrane</keyword>
<sequence>MPYDPTAPSEKERSGMFALAPLGLIDTLIAAGSFAFGSNTRLAGLFLLMAWCGIWVLLLYRFADDYLASLRLEAARWCAVALGLWFTGVALVFALGGGAEEGVRFAMPAVLIEPQWPALLGAFVFYLAFDGKRLRGTAA</sequence>
<proteinExistence type="predicted"/>
<feature type="transmembrane region" description="Helical" evidence="1">
    <location>
        <begin position="74"/>
        <end position="99"/>
    </location>
</feature>
<organism evidence="2 3">
    <name type="scientific">Aurantiacibacter luteus</name>
    <dbReference type="NCBI Taxonomy" id="1581420"/>
    <lineage>
        <taxon>Bacteria</taxon>
        <taxon>Pseudomonadati</taxon>
        <taxon>Pseudomonadota</taxon>
        <taxon>Alphaproteobacteria</taxon>
        <taxon>Sphingomonadales</taxon>
        <taxon>Erythrobacteraceae</taxon>
        <taxon>Aurantiacibacter</taxon>
    </lineage>
</organism>
<dbReference type="Proteomes" id="UP000053464">
    <property type="component" value="Unassembled WGS sequence"/>
</dbReference>
<reference evidence="2 3" key="1">
    <citation type="submission" date="2015-04" db="EMBL/GenBank/DDBJ databases">
        <title>The draft genome sequence of Erythrobacter luteus KA37.</title>
        <authorList>
            <person name="Zhuang L."/>
            <person name="Liu Y."/>
            <person name="Shao Z."/>
        </authorList>
    </citation>
    <scope>NUCLEOTIDE SEQUENCE [LARGE SCALE GENOMIC DNA]</scope>
    <source>
        <strain evidence="2 3">KA37</strain>
    </source>
</reference>
<keyword evidence="3" id="KW-1185">Reference proteome</keyword>
<feature type="transmembrane region" description="Helical" evidence="1">
    <location>
        <begin position="42"/>
        <end position="62"/>
    </location>
</feature>
<evidence type="ECO:0000256" key="1">
    <source>
        <dbReference type="SAM" id="Phobius"/>
    </source>
</evidence>
<keyword evidence="1" id="KW-1133">Transmembrane helix</keyword>
<name>A0A0G9MXT1_9SPHN</name>
<evidence type="ECO:0000313" key="3">
    <source>
        <dbReference type="Proteomes" id="UP000053464"/>
    </source>
</evidence>
<evidence type="ECO:0000313" key="2">
    <source>
        <dbReference type="EMBL" id="KLE35505.1"/>
    </source>
</evidence>
<feature type="transmembrane region" description="Helical" evidence="1">
    <location>
        <begin position="16"/>
        <end position="36"/>
    </location>
</feature>
<dbReference type="AlphaFoldDB" id="A0A0G9MXT1"/>
<dbReference type="EMBL" id="LBHB01000001">
    <property type="protein sequence ID" value="KLE35505.1"/>
    <property type="molecule type" value="Genomic_DNA"/>
</dbReference>
<accession>A0A0G9MXT1</accession>